<name>A0A840R880_9GAMM</name>
<evidence type="ECO:0000313" key="2">
    <source>
        <dbReference type="Proteomes" id="UP000536640"/>
    </source>
</evidence>
<reference evidence="1 2" key="1">
    <citation type="submission" date="2020-08" db="EMBL/GenBank/DDBJ databases">
        <title>Genomic Encyclopedia of Type Strains, Phase IV (KMG-IV): sequencing the most valuable type-strain genomes for metagenomic binning, comparative biology and taxonomic classification.</title>
        <authorList>
            <person name="Goeker M."/>
        </authorList>
    </citation>
    <scope>NUCLEOTIDE SEQUENCE [LARGE SCALE GENOMIC DNA]</scope>
    <source>
        <strain evidence="1 2">DSM 25701</strain>
    </source>
</reference>
<dbReference type="EMBL" id="JACHHW010000008">
    <property type="protein sequence ID" value="MBB5188551.1"/>
    <property type="molecule type" value="Genomic_DNA"/>
</dbReference>
<proteinExistence type="predicted"/>
<keyword evidence="2" id="KW-1185">Reference proteome</keyword>
<gene>
    <name evidence="1" type="ORF">HNQ57_002841</name>
</gene>
<organism evidence="1 2">
    <name type="scientific">Zhongshania antarctica</name>
    <dbReference type="NCBI Taxonomy" id="641702"/>
    <lineage>
        <taxon>Bacteria</taxon>
        <taxon>Pseudomonadati</taxon>
        <taxon>Pseudomonadota</taxon>
        <taxon>Gammaproteobacteria</taxon>
        <taxon>Cellvibrionales</taxon>
        <taxon>Spongiibacteraceae</taxon>
        <taxon>Zhongshania</taxon>
    </lineage>
</organism>
<dbReference type="Proteomes" id="UP000536640">
    <property type="component" value="Unassembled WGS sequence"/>
</dbReference>
<evidence type="ECO:0000313" key="1">
    <source>
        <dbReference type="EMBL" id="MBB5188551.1"/>
    </source>
</evidence>
<accession>A0A840R880</accession>
<dbReference type="AlphaFoldDB" id="A0A840R880"/>
<protein>
    <submittedName>
        <fullName evidence="1">Uncharacterized protein</fullName>
    </submittedName>
</protein>
<comment type="caution">
    <text evidence="1">The sequence shown here is derived from an EMBL/GenBank/DDBJ whole genome shotgun (WGS) entry which is preliminary data.</text>
</comment>
<dbReference type="RefSeq" id="WP_184464007.1">
    <property type="nucleotide sequence ID" value="NZ_JACHHW010000008.1"/>
</dbReference>
<sequence length="337" mass="39246">MSGEKVLKAWNRLRQRAATEESQFSQWLTEISPDLPMYFRYALAEYYGWCGQQQLGPYNHFGHAIKRLNRAAVELDSVWRDLFPESYNELEARYAWAFLTPLDSTDKLAQQQKRREEVELQYSSIAMTALNLYEQIEWADEDAAINGGYGYESNLLKLTEHGEPGPKFLLSLAASISPCEFLKHEPWTENHRQTKERETVIVVRPTKSNEALPIWSADGKNYSEIGEIYRLENWQHPKLKYSDGPPPKQRLLIIGKNDQRPPTYQVADIPKRGYEINYTKGRSPALNYIRQLRCELGPNIELKEWHCEKIILGVFEQDPIDMKIKELLQEPITHSED</sequence>